<dbReference type="OrthoDB" id="5241360at2"/>
<accession>A0A2T4U7H6</accession>
<dbReference type="Proteomes" id="UP000240509">
    <property type="component" value="Unassembled WGS sequence"/>
</dbReference>
<protein>
    <recommendedName>
        <fullName evidence="3">Antiporter</fullName>
    </recommendedName>
</protein>
<dbReference type="AlphaFoldDB" id="A0A2T4U7H6"/>
<evidence type="ECO:0000313" key="2">
    <source>
        <dbReference type="Proteomes" id="UP000240509"/>
    </source>
</evidence>
<sequence>MTLTSELKNLKDIECPDGKCVLSVYLNTDPADQDQQKGEWKIRLKNGLKRIEEYIEASGTKEELKAYKNLKKQVDDEIAGNRSRLAKSIVIFGSDHEDLWKVHYLQVPVETNFYWEPKPQLEEIEKIQEEYPRSGIIMPNNDEVRIISTSLGEVLDEWNYEFDSNKEEWSLNEGIASGDRKASGASHVDKFQQRFEENKHRFYKDMAQKIEKMKKTNKWEVMYIVGETEMARSFEDVLQTKPNGKVTKNLNNAETSKVLNEVFK</sequence>
<reference evidence="1 2" key="1">
    <citation type="submission" date="2018-03" db="EMBL/GenBank/DDBJ databases">
        <title>Alkalicoccus saliphilus sp. nov., isolated from a mineral pool.</title>
        <authorList>
            <person name="Zhao B."/>
        </authorList>
    </citation>
    <scope>NUCLEOTIDE SEQUENCE [LARGE SCALE GENOMIC DNA]</scope>
    <source>
        <strain evidence="1 2">6AG</strain>
    </source>
</reference>
<dbReference type="RefSeq" id="WP_107584495.1">
    <property type="nucleotide sequence ID" value="NZ_PZJJ01000008.1"/>
</dbReference>
<gene>
    <name evidence="1" type="ORF">C6Y45_06895</name>
</gene>
<proteinExistence type="predicted"/>
<dbReference type="InterPro" id="IPR040983">
    <property type="entry name" value="Bact_RF_family5"/>
</dbReference>
<name>A0A2T4U7H6_9BACI</name>
<comment type="caution">
    <text evidence="1">The sequence shown here is derived from an EMBL/GenBank/DDBJ whole genome shotgun (WGS) entry which is preliminary data.</text>
</comment>
<dbReference type="EMBL" id="PZJJ01000008">
    <property type="protein sequence ID" value="PTL39334.1"/>
    <property type="molecule type" value="Genomic_DNA"/>
</dbReference>
<dbReference type="Pfam" id="PF18846">
    <property type="entry name" value="baeRF_family5"/>
    <property type="match status" value="1"/>
</dbReference>
<keyword evidence="2" id="KW-1185">Reference proteome</keyword>
<evidence type="ECO:0000313" key="1">
    <source>
        <dbReference type="EMBL" id="PTL39334.1"/>
    </source>
</evidence>
<evidence type="ECO:0008006" key="3">
    <source>
        <dbReference type="Google" id="ProtNLM"/>
    </source>
</evidence>
<organism evidence="1 2">
    <name type="scientific">Alkalicoccus saliphilus</name>
    <dbReference type="NCBI Taxonomy" id="200989"/>
    <lineage>
        <taxon>Bacteria</taxon>
        <taxon>Bacillati</taxon>
        <taxon>Bacillota</taxon>
        <taxon>Bacilli</taxon>
        <taxon>Bacillales</taxon>
        <taxon>Bacillaceae</taxon>
        <taxon>Alkalicoccus</taxon>
    </lineage>
</organism>